<dbReference type="Pfam" id="PF00487">
    <property type="entry name" value="FA_desaturase"/>
    <property type="match status" value="1"/>
</dbReference>
<reference evidence="3 4" key="1">
    <citation type="submission" date="2020-04" db="EMBL/GenBank/DDBJ databases">
        <title>Ralstonia insidiosa genome sequencing and assembly.</title>
        <authorList>
            <person name="Martins R.C.R."/>
            <person name="Perdigao-Neto L.V."/>
            <person name="Levin A.S.S."/>
            <person name="Costa S.F."/>
        </authorList>
    </citation>
    <scope>NUCLEOTIDE SEQUENCE [LARGE SCALE GENOMIC DNA]</scope>
    <source>
        <strain evidence="3 4">5047</strain>
    </source>
</reference>
<keyword evidence="1" id="KW-0472">Membrane</keyword>
<dbReference type="GO" id="GO:0006629">
    <property type="term" value="P:lipid metabolic process"/>
    <property type="evidence" value="ECO:0007669"/>
    <property type="project" value="InterPro"/>
</dbReference>
<feature type="transmembrane region" description="Helical" evidence="1">
    <location>
        <begin position="66"/>
        <end position="84"/>
    </location>
</feature>
<gene>
    <name evidence="3" type="ORF">HGR00_20165</name>
</gene>
<feature type="domain" description="Fatty acid desaturase" evidence="2">
    <location>
        <begin position="70"/>
        <end position="256"/>
    </location>
</feature>
<sequence length="398" mass="45101">MFQQGVRESMRRLPRMLQPLVTWVTGKPLDESKARLIIPSVVDVLVSPLLAIIIIYLLTICSKLDIAIAWPLIGVLWLLLVGILRKMQVTHLHHAIHNRLFEKSSLNKIYAKVIPPIITVQNWIEYRKEHLEHHNASIFTTGKDADAAFLAELGFLPGRSRGELWQNLWITILSPTFHALFLRVRLRSVLVQGKGYERVLAWTMVGVHLILGALLGLKVYLIAVFIPMALLYHVSALLQFLTEHAWDVTGSAPDDWDSYAARCWGRFCGEAYPARAGKGLAAVMRHVLDVTIWSVRMLLVHLPVRLACLVSDLPAHDWHHLAHRAGQSSRDWPRSLYLRQAAILGGDKPGFAKRELWGISNMIEHQFRWLERTGRARLTPSGNMVEATVDQQLLVVGE</sequence>
<evidence type="ECO:0000313" key="4">
    <source>
        <dbReference type="Proteomes" id="UP000575469"/>
    </source>
</evidence>
<dbReference type="AlphaFoldDB" id="A0A848P3J5"/>
<comment type="caution">
    <text evidence="3">The sequence shown here is derived from an EMBL/GenBank/DDBJ whole genome shotgun (WGS) entry which is preliminary data.</text>
</comment>
<accession>A0A848P3J5</accession>
<evidence type="ECO:0000259" key="2">
    <source>
        <dbReference type="Pfam" id="PF00487"/>
    </source>
</evidence>
<evidence type="ECO:0000313" key="3">
    <source>
        <dbReference type="EMBL" id="NMV40230.1"/>
    </source>
</evidence>
<keyword evidence="1" id="KW-1133">Transmembrane helix</keyword>
<proteinExistence type="predicted"/>
<evidence type="ECO:0000256" key="1">
    <source>
        <dbReference type="SAM" id="Phobius"/>
    </source>
</evidence>
<keyword evidence="1" id="KW-0812">Transmembrane</keyword>
<dbReference type="Proteomes" id="UP000575469">
    <property type="component" value="Unassembled WGS sequence"/>
</dbReference>
<organism evidence="3 4">
    <name type="scientific">Ralstonia insidiosa</name>
    <dbReference type="NCBI Taxonomy" id="190721"/>
    <lineage>
        <taxon>Bacteria</taxon>
        <taxon>Pseudomonadati</taxon>
        <taxon>Pseudomonadota</taxon>
        <taxon>Betaproteobacteria</taxon>
        <taxon>Burkholderiales</taxon>
        <taxon>Burkholderiaceae</taxon>
        <taxon>Ralstonia</taxon>
    </lineage>
</organism>
<dbReference type="EMBL" id="JABBZM010000020">
    <property type="protein sequence ID" value="NMV40230.1"/>
    <property type="molecule type" value="Genomic_DNA"/>
</dbReference>
<feature type="transmembrane region" description="Helical" evidence="1">
    <location>
        <begin position="206"/>
        <end position="232"/>
    </location>
</feature>
<feature type="transmembrane region" description="Helical" evidence="1">
    <location>
        <begin position="36"/>
        <end position="60"/>
    </location>
</feature>
<dbReference type="InterPro" id="IPR005804">
    <property type="entry name" value="FA_desaturase_dom"/>
</dbReference>
<protein>
    <submittedName>
        <fullName evidence="3">Fatty acid desaturase</fullName>
    </submittedName>
</protein>
<name>A0A848P3J5_9RALS</name>